<protein>
    <submittedName>
        <fullName evidence="1">Uncharacterized protein</fullName>
    </submittedName>
</protein>
<accession>A0A016S3C9</accession>
<name>A0A016S3C9_9BILA</name>
<dbReference type="EMBL" id="JARK01001639">
    <property type="protein sequence ID" value="EYB85155.1"/>
    <property type="molecule type" value="Genomic_DNA"/>
</dbReference>
<comment type="caution">
    <text evidence="1">The sequence shown here is derived from an EMBL/GenBank/DDBJ whole genome shotgun (WGS) entry which is preliminary data.</text>
</comment>
<sequence length="111" mass="12380">MLRQKGRKKTFCCGPSEPILTQIYSAAVLRFVRENVLLRSFGNVLSLRLSLLNHVVEISCCCGPSDILSEYRFGLAPYTVLCCLCNCCTFFQLGAFHSSHGVMSERPNAIK</sequence>
<reference evidence="2" key="1">
    <citation type="journal article" date="2015" name="Nat. Genet.">
        <title>The genome and transcriptome of the zoonotic hookworm Ancylostoma ceylanicum identify infection-specific gene families.</title>
        <authorList>
            <person name="Schwarz E.M."/>
            <person name="Hu Y."/>
            <person name="Antoshechkin I."/>
            <person name="Miller M.M."/>
            <person name="Sternberg P.W."/>
            <person name="Aroian R.V."/>
        </authorList>
    </citation>
    <scope>NUCLEOTIDE SEQUENCE</scope>
    <source>
        <strain evidence="2">HY135</strain>
    </source>
</reference>
<dbReference type="AlphaFoldDB" id="A0A016S3C9"/>
<evidence type="ECO:0000313" key="2">
    <source>
        <dbReference type="Proteomes" id="UP000024635"/>
    </source>
</evidence>
<dbReference type="Proteomes" id="UP000024635">
    <property type="component" value="Unassembled WGS sequence"/>
</dbReference>
<organism evidence="1 2">
    <name type="scientific">Ancylostoma ceylanicum</name>
    <dbReference type="NCBI Taxonomy" id="53326"/>
    <lineage>
        <taxon>Eukaryota</taxon>
        <taxon>Metazoa</taxon>
        <taxon>Ecdysozoa</taxon>
        <taxon>Nematoda</taxon>
        <taxon>Chromadorea</taxon>
        <taxon>Rhabditida</taxon>
        <taxon>Rhabditina</taxon>
        <taxon>Rhabditomorpha</taxon>
        <taxon>Strongyloidea</taxon>
        <taxon>Ancylostomatidae</taxon>
        <taxon>Ancylostomatinae</taxon>
        <taxon>Ancylostoma</taxon>
    </lineage>
</organism>
<proteinExistence type="predicted"/>
<evidence type="ECO:0000313" key="1">
    <source>
        <dbReference type="EMBL" id="EYB85155.1"/>
    </source>
</evidence>
<gene>
    <name evidence="1" type="primary">Acey_s0303.g1881</name>
    <name evidence="1" type="ORF">Y032_0303g1881</name>
</gene>
<keyword evidence="2" id="KW-1185">Reference proteome</keyword>